<dbReference type="PANTHER" id="PTHR10492">
    <property type="match status" value="1"/>
</dbReference>
<name>A0A914Y1E1_9BILA</name>
<dbReference type="Pfam" id="PF14214">
    <property type="entry name" value="Helitron_like_N"/>
    <property type="match status" value="1"/>
</dbReference>
<protein>
    <submittedName>
        <fullName evidence="3">Helitron helicase-like domain-containing protein</fullName>
    </submittedName>
</protein>
<evidence type="ECO:0000313" key="3">
    <source>
        <dbReference type="WBParaSite" id="PSU_v2.g14019.t1"/>
    </source>
</evidence>
<organism evidence="2 3">
    <name type="scientific">Panagrolaimus superbus</name>
    <dbReference type="NCBI Taxonomy" id="310955"/>
    <lineage>
        <taxon>Eukaryota</taxon>
        <taxon>Metazoa</taxon>
        <taxon>Ecdysozoa</taxon>
        <taxon>Nematoda</taxon>
        <taxon>Chromadorea</taxon>
        <taxon>Rhabditida</taxon>
        <taxon>Tylenchina</taxon>
        <taxon>Panagrolaimomorpha</taxon>
        <taxon>Panagrolaimoidea</taxon>
        <taxon>Panagrolaimidae</taxon>
        <taxon>Panagrolaimus</taxon>
    </lineage>
</organism>
<dbReference type="PANTHER" id="PTHR10492:SF57">
    <property type="entry name" value="ATP-DEPENDENT DNA HELICASE"/>
    <property type="match status" value="1"/>
</dbReference>
<evidence type="ECO:0000313" key="2">
    <source>
        <dbReference type="Proteomes" id="UP000887577"/>
    </source>
</evidence>
<sequence length="421" mass="49350">MSEKSYDLMSIAQQLGKPTGFGTMTCSTFYDEIKANMFPGQSAWQRIDIVNRIFKLKVDFLIEEIKDKCIFGKLIYLYYVVEFQKRGLAHIHWVMNLENKWDTPEKVDRNICAELPIELNNNVKDPILLDHVLKFMIHAPCGDHNPNAPCMKDGKCIRGFPKPWCNDTKMDEKGFTVYKRRNNGVKATIKYQGKNYEIDNRWVVPYNPYMLKKMKCHINLECVYSIMTVFYLFKYMFKGNDKALMEWHTVSGEHGADINEPKAYVDGRYLSAHESHWKLSEFPLFYSTHTVERLGFHNEGGHTVALDEDVSSDVLIQEKTDNATSKLLACFEVNNEKETGLLYEEMPQHYVWDTKSVQVKDENDKTVTKKVHYWKPRVKFTKPVVSRIYTISPKHTESFYLRTLLTELHMKLIEKQQMQEV</sequence>
<reference evidence="3" key="1">
    <citation type="submission" date="2022-11" db="UniProtKB">
        <authorList>
            <consortium name="WormBaseParasite"/>
        </authorList>
    </citation>
    <scope>IDENTIFICATION</scope>
</reference>
<dbReference type="AlphaFoldDB" id="A0A914Y1E1"/>
<dbReference type="Proteomes" id="UP000887577">
    <property type="component" value="Unplaced"/>
</dbReference>
<accession>A0A914Y1E1</accession>
<proteinExistence type="predicted"/>
<evidence type="ECO:0000259" key="1">
    <source>
        <dbReference type="Pfam" id="PF14214"/>
    </source>
</evidence>
<dbReference type="InterPro" id="IPR025476">
    <property type="entry name" value="Helitron_helicase-like"/>
</dbReference>
<dbReference type="WBParaSite" id="PSU_v2.g14019.t1">
    <property type="protein sequence ID" value="PSU_v2.g14019.t1"/>
    <property type="gene ID" value="PSU_v2.g14019"/>
</dbReference>
<feature type="domain" description="Helitron helicase-like" evidence="1">
    <location>
        <begin position="1"/>
        <end position="94"/>
    </location>
</feature>
<keyword evidence="2" id="KW-1185">Reference proteome</keyword>